<dbReference type="AlphaFoldDB" id="A0AA89TZL9"/>
<reference evidence="1 2" key="1">
    <citation type="submission" date="2020-08" db="EMBL/GenBank/DDBJ databases">
        <title>Sequencing the genomes of 1000 actinobacteria strains.</title>
        <authorList>
            <person name="Klenk H.-P."/>
        </authorList>
    </citation>
    <scope>NUCLEOTIDE SEQUENCE [LARGE SCALE GENOMIC DNA]</scope>
    <source>
        <strain evidence="1 2">DSM 40129</strain>
    </source>
</reference>
<name>A0AA89TZL9_STRCU</name>
<organism evidence="1 2">
    <name type="scientific">Streptomyces collinus</name>
    <dbReference type="NCBI Taxonomy" id="42684"/>
    <lineage>
        <taxon>Bacteria</taxon>
        <taxon>Bacillati</taxon>
        <taxon>Actinomycetota</taxon>
        <taxon>Actinomycetes</taxon>
        <taxon>Kitasatosporales</taxon>
        <taxon>Streptomycetaceae</taxon>
        <taxon>Streptomyces</taxon>
    </lineage>
</organism>
<protein>
    <submittedName>
        <fullName evidence="1">Uncharacterized protein</fullName>
    </submittedName>
</protein>
<sequence length="52" mass="5904">MSEPTDDEYAAHVDHIVHQAQKLDGCKQLIFDDVRARGENTDDVRITVGHRT</sequence>
<dbReference type="Proteomes" id="UP000579531">
    <property type="component" value="Unassembled WGS sequence"/>
</dbReference>
<evidence type="ECO:0000313" key="2">
    <source>
        <dbReference type="Proteomes" id="UP000579531"/>
    </source>
</evidence>
<evidence type="ECO:0000313" key="1">
    <source>
        <dbReference type="EMBL" id="MBB5816880.1"/>
    </source>
</evidence>
<comment type="caution">
    <text evidence="1">The sequence shown here is derived from an EMBL/GenBank/DDBJ whole genome shotgun (WGS) entry which is preliminary data.</text>
</comment>
<gene>
    <name evidence="1" type="ORF">HNR72_008002</name>
</gene>
<keyword evidence="2" id="KW-1185">Reference proteome</keyword>
<dbReference type="GeneID" id="93835849"/>
<dbReference type="EMBL" id="JACHLX010000002">
    <property type="protein sequence ID" value="MBB5816880.1"/>
    <property type="molecule type" value="Genomic_DNA"/>
</dbReference>
<dbReference type="RefSeq" id="WP_184854653.1">
    <property type="nucleotide sequence ID" value="NZ_BAABFE010000021.1"/>
</dbReference>
<proteinExistence type="predicted"/>
<accession>A0AA89TZL9</accession>